<feature type="transmembrane region" description="Helical" evidence="10">
    <location>
        <begin position="400"/>
        <end position="418"/>
    </location>
</feature>
<dbReference type="InterPro" id="IPR048279">
    <property type="entry name" value="MdtK-like"/>
</dbReference>
<dbReference type="NCBIfam" id="TIGR00797">
    <property type="entry name" value="matE"/>
    <property type="match status" value="1"/>
</dbReference>
<feature type="transmembrane region" description="Helical" evidence="10">
    <location>
        <begin position="367"/>
        <end position="388"/>
    </location>
</feature>
<keyword evidence="7" id="KW-0406">Ion transport</keyword>
<keyword evidence="12" id="KW-1185">Reference proteome</keyword>
<keyword evidence="5 10" id="KW-0812">Transmembrane</keyword>
<keyword evidence="2" id="KW-0813">Transport</keyword>
<feature type="transmembrane region" description="Helical" evidence="10">
    <location>
        <begin position="21"/>
        <end position="41"/>
    </location>
</feature>
<feature type="transmembrane region" description="Helical" evidence="10">
    <location>
        <begin position="61"/>
        <end position="82"/>
    </location>
</feature>
<keyword evidence="3" id="KW-0050">Antiport</keyword>
<evidence type="ECO:0000313" key="11">
    <source>
        <dbReference type="EMBL" id="QDU25661.1"/>
    </source>
</evidence>
<dbReference type="CDD" id="cd13133">
    <property type="entry name" value="MATE_like_7"/>
    <property type="match status" value="1"/>
</dbReference>
<evidence type="ECO:0000256" key="9">
    <source>
        <dbReference type="ARBA" id="ARBA00031636"/>
    </source>
</evidence>
<evidence type="ECO:0000256" key="2">
    <source>
        <dbReference type="ARBA" id="ARBA00022448"/>
    </source>
</evidence>
<dbReference type="Proteomes" id="UP000315017">
    <property type="component" value="Chromosome"/>
</dbReference>
<evidence type="ECO:0000256" key="4">
    <source>
        <dbReference type="ARBA" id="ARBA00022475"/>
    </source>
</evidence>
<evidence type="ECO:0000256" key="6">
    <source>
        <dbReference type="ARBA" id="ARBA00022989"/>
    </source>
</evidence>
<evidence type="ECO:0000313" key="12">
    <source>
        <dbReference type="Proteomes" id="UP000315017"/>
    </source>
</evidence>
<evidence type="ECO:0000256" key="10">
    <source>
        <dbReference type="SAM" id="Phobius"/>
    </source>
</evidence>
<feature type="transmembrane region" description="Helical" evidence="10">
    <location>
        <begin position="292"/>
        <end position="312"/>
    </location>
</feature>
<dbReference type="KEGG" id="aagg:ETAA8_07310"/>
<dbReference type="PANTHER" id="PTHR43298:SF2">
    <property type="entry name" value="FMN_FAD EXPORTER YEEO-RELATED"/>
    <property type="match status" value="1"/>
</dbReference>
<feature type="transmembrane region" description="Helical" evidence="10">
    <location>
        <begin position="143"/>
        <end position="161"/>
    </location>
</feature>
<dbReference type="GO" id="GO:0005886">
    <property type="term" value="C:plasma membrane"/>
    <property type="evidence" value="ECO:0007669"/>
    <property type="project" value="UniProtKB-SubCell"/>
</dbReference>
<dbReference type="PIRSF" id="PIRSF006603">
    <property type="entry name" value="DinF"/>
    <property type="match status" value="1"/>
</dbReference>
<dbReference type="InterPro" id="IPR050222">
    <property type="entry name" value="MATE_MdtK"/>
</dbReference>
<evidence type="ECO:0000256" key="7">
    <source>
        <dbReference type="ARBA" id="ARBA00023065"/>
    </source>
</evidence>
<feature type="transmembrane region" description="Helical" evidence="10">
    <location>
        <begin position="324"/>
        <end position="344"/>
    </location>
</feature>
<accession>A0A517Y600</accession>
<feature type="transmembrane region" description="Helical" evidence="10">
    <location>
        <begin position="249"/>
        <end position="272"/>
    </location>
</feature>
<dbReference type="GO" id="GO:0042910">
    <property type="term" value="F:xenobiotic transmembrane transporter activity"/>
    <property type="evidence" value="ECO:0007669"/>
    <property type="project" value="InterPro"/>
</dbReference>
<dbReference type="GO" id="GO:0006811">
    <property type="term" value="P:monoatomic ion transport"/>
    <property type="evidence" value="ECO:0007669"/>
    <property type="project" value="UniProtKB-KW"/>
</dbReference>
<dbReference type="AlphaFoldDB" id="A0A517Y600"/>
<name>A0A517Y600_9BACT</name>
<evidence type="ECO:0000256" key="1">
    <source>
        <dbReference type="ARBA" id="ARBA00004651"/>
    </source>
</evidence>
<feature type="transmembrane region" description="Helical" evidence="10">
    <location>
        <begin position="102"/>
        <end position="123"/>
    </location>
</feature>
<dbReference type="PANTHER" id="PTHR43298">
    <property type="entry name" value="MULTIDRUG RESISTANCE PROTEIN NORM-RELATED"/>
    <property type="match status" value="1"/>
</dbReference>
<reference evidence="11 12" key="1">
    <citation type="submission" date="2019-02" db="EMBL/GenBank/DDBJ databases">
        <title>Deep-cultivation of Planctomycetes and their phenomic and genomic characterization uncovers novel biology.</title>
        <authorList>
            <person name="Wiegand S."/>
            <person name="Jogler M."/>
            <person name="Boedeker C."/>
            <person name="Pinto D."/>
            <person name="Vollmers J."/>
            <person name="Rivas-Marin E."/>
            <person name="Kohn T."/>
            <person name="Peeters S.H."/>
            <person name="Heuer A."/>
            <person name="Rast P."/>
            <person name="Oberbeckmann S."/>
            <person name="Bunk B."/>
            <person name="Jeske O."/>
            <person name="Meyerdierks A."/>
            <person name="Storesund J.E."/>
            <person name="Kallscheuer N."/>
            <person name="Luecker S."/>
            <person name="Lage O.M."/>
            <person name="Pohl T."/>
            <person name="Merkel B.J."/>
            <person name="Hornburger P."/>
            <person name="Mueller R.-W."/>
            <person name="Bruemmer F."/>
            <person name="Labrenz M."/>
            <person name="Spormann A.M."/>
            <person name="Op den Camp H."/>
            <person name="Overmann J."/>
            <person name="Amann R."/>
            <person name="Jetten M.S.M."/>
            <person name="Mascher T."/>
            <person name="Medema M.H."/>
            <person name="Devos D.P."/>
            <person name="Kaster A.-K."/>
            <person name="Ovreas L."/>
            <person name="Rohde M."/>
            <person name="Galperin M.Y."/>
            <person name="Jogler C."/>
        </authorList>
    </citation>
    <scope>NUCLEOTIDE SEQUENCE [LARGE SCALE GENOMIC DNA]</scope>
    <source>
        <strain evidence="11 12">ETA_A8</strain>
    </source>
</reference>
<evidence type="ECO:0000256" key="8">
    <source>
        <dbReference type="ARBA" id="ARBA00023136"/>
    </source>
</evidence>
<sequence length="472" mass="52129">MLVAPQSDGTWWNRPAGGREVLALSFPLIISTAFWAVSWFFDRLFLTWYDSGAMAASMPAGMMHWALLCLPSGIASYVNTFVAQYHGAGQQKRIGHVVGQGIWFGIATIPVFALTIPLAHYLFAGASSDPRQVQLQTHYFQSLALGAPAMVMANAMSALYTGRGQTGLVMIVNVAGSLLDVVLDYCMVFGEFGFPEWGIVGAGISTALGNWFNVLVFGLLMLRPYDREHFGIAEAWRLDWPLMGRLMKYGFPSGLPMLIETFGFAMLTRFIAGLGEVEGAATSLAFNVNSVAFVPIIGLGIGVATLVGQYLGDNNDRLAARATWTGLTFALGFSVVFAAAYWFVPDWFIYFHAQGADPAEFTRVRELTITLLRFVAIYCLFDATQIIFVSALKGAGDTRFVLYVAIVLSTLMIVLGKIAEHYYHWGIFGWWYVMTGWIFAMAFVYLVRFLQGSWRTMRVIEPEFVAKEVASS</sequence>
<keyword evidence="6 10" id="KW-1133">Transmembrane helix</keyword>
<dbReference type="InterPro" id="IPR002528">
    <property type="entry name" value="MATE_fam"/>
</dbReference>
<dbReference type="EMBL" id="CP036274">
    <property type="protein sequence ID" value="QDU25661.1"/>
    <property type="molecule type" value="Genomic_DNA"/>
</dbReference>
<feature type="transmembrane region" description="Helical" evidence="10">
    <location>
        <begin position="430"/>
        <end position="450"/>
    </location>
</feature>
<gene>
    <name evidence="11" type="primary">mdtK_1</name>
    <name evidence="11" type="ORF">ETAA8_07310</name>
</gene>
<dbReference type="Pfam" id="PF01554">
    <property type="entry name" value="MatE"/>
    <property type="match status" value="2"/>
</dbReference>
<keyword evidence="4" id="KW-1003">Cell membrane</keyword>
<feature type="transmembrane region" description="Helical" evidence="10">
    <location>
        <begin position="168"/>
        <end position="190"/>
    </location>
</feature>
<dbReference type="GO" id="GO:0015297">
    <property type="term" value="F:antiporter activity"/>
    <property type="evidence" value="ECO:0007669"/>
    <property type="project" value="UniProtKB-KW"/>
</dbReference>
<evidence type="ECO:0000256" key="3">
    <source>
        <dbReference type="ARBA" id="ARBA00022449"/>
    </source>
</evidence>
<protein>
    <recommendedName>
        <fullName evidence="9">Multidrug-efflux transporter</fullName>
    </recommendedName>
</protein>
<feature type="transmembrane region" description="Helical" evidence="10">
    <location>
        <begin position="202"/>
        <end position="222"/>
    </location>
</feature>
<keyword evidence="8 10" id="KW-0472">Membrane</keyword>
<organism evidence="11 12">
    <name type="scientific">Anatilimnocola aggregata</name>
    <dbReference type="NCBI Taxonomy" id="2528021"/>
    <lineage>
        <taxon>Bacteria</taxon>
        <taxon>Pseudomonadati</taxon>
        <taxon>Planctomycetota</taxon>
        <taxon>Planctomycetia</taxon>
        <taxon>Pirellulales</taxon>
        <taxon>Pirellulaceae</taxon>
        <taxon>Anatilimnocola</taxon>
    </lineage>
</organism>
<comment type="subcellular location">
    <subcellularLocation>
        <location evidence="1">Cell membrane</location>
        <topology evidence="1">Multi-pass membrane protein</topology>
    </subcellularLocation>
</comment>
<dbReference type="RefSeq" id="WP_202921535.1">
    <property type="nucleotide sequence ID" value="NZ_CP036274.1"/>
</dbReference>
<proteinExistence type="predicted"/>
<evidence type="ECO:0000256" key="5">
    <source>
        <dbReference type="ARBA" id="ARBA00022692"/>
    </source>
</evidence>